<evidence type="ECO:0000259" key="3">
    <source>
        <dbReference type="Pfam" id="PF13391"/>
    </source>
</evidence>
<evidence type="ECO:0000256" key="1">
    <source>
        <dbReference type="SAM" id="Coils"/>
    </source>
</evidence>
<organism evidence="4 5">
    <name type="scientific">Claviceps arundinis</name>
    <dbReference type="NCBI Taxonomy" id="1623583"/>
    <lineage>
        <taxon>Eukaryota</taxon>
        <taxon>Fungi</taxon>
        <taxon>Dikarya</taxon>
        <taxon>Ascomycota</taxon>
        <taxon>Pezizomycotina</taxon>
        <taxon>Sordariomycetes</taxon>
        <taxon>Hypocreomycetidae</taxon>
        <taxon>Hypocreales</taxon>
        <taxon>Clavicipitaceae</taxon>
        <taxon>Claviceps</taxon>
    </lineage>
</organism>
<evidence type="ECO:0000313" key="4">
    <source>
        <dbReference type="EMBL" id="KAG5961597.1"/>
    </source>
</evidence>
<sequence length="456" mass="51922">MSDSSPPIGTTTGSPKGSPPALAIRPRRLDMSRLEKEHLHGIIETARRASQQLKDSFKALQSEVEPYIAPDQELPEVDPKASLRLASLGIELALAEKETIRLERELIASERDAGSVSPQTAKKRLRENGQRYFSAGDDLWRHKKKKMRLADPGLEVPILDIRRGGVSDCILALYRKPDGVGKSRERPKNWRRDALHYYNANRSDHGEGSDVWCHVSGRWFIKEFIKAAHIVPYFLDFEGVGELLFGERTQSLERAGNALLLSKRIGSWFDNHHIVIVPVDATENPITRWRTDVISPSIMNERYGDGDFRARELDGRELTFHNEKRPVSRFLYFHFFMALVRIRDIKRIGWQDTWARYYGQRPFPTPGPYLRKSLLMALACHFETSDLEVVNSWMTEHGFDAPLQLTDDELVETARRVHLAVEDRAIRAECGNGSDDESDDGSDDGSDNNDSSEEED</sequence>
<dbReference type="InterPro" id="IPR003615">
    <property type="entry name" value="HNH_nuc"/>
</dbReference>
<comment type="caution">
    <text evidence="4">The sequence shown here is derived from an EMBL/GenBank/DDBJ whole genome shotgun (WGS) entry which is preliminary data.</text>
</comment>
<feature type="compositionally biased region" description="Acidic residues" evidence="2">
    <location>
        <begin position="434"/>
        <end position="456"/>
    </location>
</feature>
<gene>
    <name evidence="4" type="ORF">E4U56_003809</name>
</gene>
<evidence type="ECO:0000313" key="5">
    <source>
        <dbReference type="Proteomes" id="UP000784919"/>
    </source>
</evidence>
<protein>
    <recommendedName>
        <fullName evidence="3">HNH nuclease domain-containing protein</fullName>
    </recommendedName>
</protein>
<proteinExistence type="predicted"/>
<feature type="coiled-coil region" evidence="1">
    <location>
        <begin position="43"/>
        <end position="112"/>
    </location>
</feature>
<dbReference type="Proteomes" id="UP000784919">
    <property type="component" value="Unassembled WGS sequence"/>
</dbReference>
<accession>A0A9P7MN95</accession>
<evidence type="ECO:0000256" key="2">
    <source>
        <dbReference type="SAM" id="MobiDB-lite"/>
    </source>
</evidence>
<keyword evidence="1" id="KW-0175">Coiled coil</keyword>
<feature type="region of interest" description="Disordered" evidence="2">
    <location>
        <begin position="428"/>
        <end position="456"/>
    </location>
</feature>
<dbReference type="Pfam" id="PF13391">
    <property type="entry name" value="HNH_2"/>
    <property type="match status" value="1"/>
</dbReference>
<dbReference type="OrthoDB" id="5386595at2759"/>
<feature type="domain" description="HNH nuclease" evidence="3">
    <location>
        <begin position="213"/>
        <end position="277"/>
    </location>
</feature>
<feature type="compositionally biased region" description="Polar residues" evidence="2">
    <location>
        <begin position="1"/>
        <end position="15"/>
    </location>
</feature>
<dbReference type="AlphaFoldDB" id="A0A9P7MN95"/>
<dbReference type="EMBL" id="SRPS01000248">
    <property type="protein sequence ID" value="KAG5961597.1"/>
    <property type="molecule type" value="Genomic_DNA"/>
</dbReference>
<reference evidence="4" key="1">
    <citation type="journal article" date="2020" name="bioRxiv">
        <title>Whole genome comparisons of ergot fungi reveals the divergence and evolution of species within the genus Claviceps are the result of varying mechanisms driving genome evolution and host range expansion.</title>
        <authorList>
            <person name="Wyka S.A."/>
            <person name="Mondo S.J."/>
            <person name="Liu M."/>
            <person name="Dettman J."/>
            <person name="Nalam V."/>
            <person name="Broders K.D."/>
        </authorList>
    </citation>
    <scope>NUCLEOTIDE SEQUENCE</scope>
    <source>
        <strain evidence="4">CCC 1102</strain>
    </source>
</reference>
<name>A0A9P7MN95_9HYPO</name>
<feature type="region of interest" description="Disordered" evidence="2">
    <location>
        <begin position="1"/>
        <end position="25"/>
    </location>
</feature>